<dbReference type="PANTHER" id="PTHR35309">
    <property type="match status" value="1"/>
</dbReference>
<organism evidence="2 3">
    <name type="scientific">Entomortierella parvispora</name>
    <dbReference type="NCBI Taxonomy" id="205924"/>
    <lineage>
        <taxon>Eukaryota</taxon>
        <taxon>Fungi</taxon>
        <taxon>Fungi incertae sedis</taxon>
        <taxon>Mucoromycota</taxon>
        <taxon>Mortierellomycotina</taxon>
        <taxon>Mortierellomycetes</taxon>
        <taxon>Mortierellales</taxon>
        <taxon>Mortierellaceae</taxon>
        <taxon>Entomortierella</taxon>
    </lineage>
</organism>
<protein>
    <submittedName>
        <fullName evidence="2">Tocopherol cyclase</fullName>
    </submittedName>
</protein>
<evidence type="ECO:0000313" key="2">
    <source>
        <dbReference type="EMBL" id="GJJ78719.1"/>
    </source>
</evidence>
<sequence>MKDPSFPSPDLATGYARARPRRRLIQTAVLAVLSAMLIQFTLSPTSKASYFWSNVKNLHRPLQYHGQHIRSNFFEGWYFKIVKPGLTKDDPTIGMALIPGIYRPPSPRSPLSEPSQNGGVDKGEDSRAHAFVMILGLPGTQKSAYYRFPIKEFVDLGSQEPGQERAFRVRIGQSVFAHDGIVLNLPKDRFEQVPEEELEAFYTEASQQYERQYRATVEDDHPVSDFRAMFPSQKDLKALASLEPFAVKGQFRFSAGLQTPLPTSRLYPSIMGFTAYLPFLECNHGVASLHHPIEDGLISVVTASGAITESVFDGGVGYTEKDWGINFPSTWIWGQTNIFEKAPGSSLLLSVASIPVLGPDVSEWVSTHLPILSSLTNVPGLLLVYYHASTKTMYNFSSYIFAARLENLKVTMDIERRLQTVSFTAVTKDPQNGQETVALQVQMTREIGTGVPLRAPSRSQRRMATAVEETIIANTKMKLWRMGSGEIIVEDEGQGSGLEVVGDIGWLERRFLVSSL</sequence>
<gene>
    <name evidence="2" type="ORF">EMPS_11078</name>
</gene>
<dbReference type="EMBL" id="BQFW01000015">
    <property type="protein sequence ID" value="GJJ78719.1"/>
    <property type="molecule type" value="Genomic_DNA"/>
</dbReference>
<accession>A0A9P3HL40</accession>
<reference evidence="2" key="2">
    <citation type="journal article" date="2022" name="Microbiol. Resour. Announc.">
        <title>Whole-Genome Sequence of Entomortierella parvispora E1425, a Mucoromycotan Fungus Associated with Burkholderiaceae-Related Endosymbiotic Bacteria.</title>
        <authorList>
            <person name="Herlambang A."/>
            <person name="Guo Y."/>
            <person name="Takashima Y."/>
            <person name="Narisawa K."/>
            <person name="Ohta H."/>
            <person name="Nishizawa T."/>
        </authorList>
    </citation>
    <scope>NUCLEOTIDE SEQUENCE</scope>
    <source>
        <strain evidence="2">E1425</strain>
    </source>
</reference>
<dbReference type="InterPro" id="IPR025893">
    <property type="entry name" value="Tocopherol_cyclase"/>
</dbReference>
<comment type="caution">
    <text evidence="2">The sequence shown here is derived from an EMBL/GenBank/DDBJ whole genome shotgun (WGS) entry which is preliminary data.</text>
</comment>
<evidence type="ECO:0000256" key="1">
    <source>
        <dbReference type="SAM" id="MobiDB-lite"/>
    </source>
</evidence>
<feature type="region of interest" description="Disordered" evidence="1">
    <location>
        <begin position="104"/>
        <end position="123"/>
    </location>
</feature>
<proteinExistence type="predicted"/>
<name>A0A9P3HL40_9FUNG</name>
<reference evidence="2" key="1">
    <citation type="submission" date="2021-11" db="EMBL/GenBank/DDBJ databases">
        <authorList>
            <person name="Herlambang A."/>
            <person name="Guo Y."/>
            <person name="Takashima Y."/>
            <person name="Nishizawa T."/>
        </authorList>
    </citation>
    <scope>NUCLEOTIDE SEQUENCE</scope>
    <source>
        <strain evidence="2">E1425</strain>
    </source>
</reference>
<dbReference type="PANTHER" id="PTHR35309:SF4">
    <property type="entry name" value="TOCOPHEROL CYCLASE"/>
    <property type="match status" value="1"/>
</dbReference>
<dbReference type="OrthoDB" id="2118020at2759"/>
<dbReference type="GO" id="GO:0009976">
    <property type="term" value="F:tocopherol cyclase activity"/>
    <property type="evidence" value="ECO:0007669"/>
    <property type="project" value="InterPro"/>
</dbReference>
<dbReference type="Proteomes" id="UP000827284">
    <property type="component" value="Unassembled WGS sequence"/>
</dbReference>
<dbReference type="Pfam" id="PF14249">
    <property type="entry name" value="Tocopherol_cycl"/>
    <property type="match status" value="1"/>
</dbReference>
<keyword evidence="3" id="KW-1185">Reference proteome</keyword>
<dbReference type="InterPro" id="IPR006311">
    <property type="entry name" value="TAT_signal"/>
</dbReference>
<evidence type="ECO:0000313" key="3">
    <source>
        <dbReference type="Proteomes" id="UP000827284"/>
    </source>
</evidence>
<dbReference type="PROSITE" id="PS51318">
    <property type="entry name" value="TAT"/>
    <property type="match status" value="1"/>
</dbReference>
<dbReference type="AlphaFoldDB" id="A0A9P3HL40"/>